<dbReference type="InterPro" id="IPR010982">
    <property type="entry name" value="Lambda_DNA-bd_dom_sf"/>
</dbReference>
<feature type="domain" description="HTH cro/C1-type" evidence="1">
    <location>
        <begin position="21"/>
        <end position="93"/>
    </location>
</feature>
<dbReference type="Gene3D" id="3.30.450.180">
    <property type="match status" value="1"/>
</dbReference>
<sequence length="275" mass="30330">MDATPPGAETKKKRRTQLAHFLRTRRAALSPEDVGLATAGRRARVGLRREEVAVLAGVSASWYAWLEQGRPIKVSDGILDAISSALRLDELERVHLYRLADANPPVPLRPLGTADPEVFQRMVDTQLSGPSCVIDRYWDVVAANRQAADLLRLTRDGNGNFLTSLFTGTHGARYLNRPELARQMAARFRLQASYGPDDPRYEQIADALAAADPFFADLWDRHEVEAFGPATVEVDDPQAGHLSFVLFTMDLDDAASHRLLVYLPPGIAGPAPVWP</sequence>
<gene>
    <name evidence="2" type="ORF">C0216_07670</name>
</gene>
<keyword evidence="3" id="KW-1185">Reference proteome</keyword>
<dbReference type="EMBL" id="CP030862">
    <property type="protein sequence ID" value="AXE23354.1"/>
    <property type="molecule type" value="Genomic_DNA"/>
</dbReference>
<dbReference type="Pfam" id="PF13560">
    <property type="entry name" value="HTH_31"/>
    <property type="match status" value="1"/>
</dbReference>
<dbReference type="SMART" id="SM00530">
    <property type="entry name" value="HTH_XRE"/>
    <property type="match status" value="1"/>
</dbReference>
<name>A0A344TXI3_9ACTN</name>
<dbReference type="PANTHER" id="PTHR35010:SF3">
    <property type="entry name" value="BLL4873 PROTEIN"/>
    <property type="match status" value="1"/>
</dbReference>
<evidence type="ECO:0000313" key="2">
    <source>
        <dbReference type="EMBL" id="AXE23354.1"/>
    </source>
</evidence>
<dbReference type="Proteomes" id="UP000252004">
    <property type="component" value="Chromosome"/>
</dbReference>
<evidence type="ECO:0000259" key="1">
    <source>
        <dbReference type="SMART" id="SM00530"/>
    </source>
</evidence>
<dbReference type="Pfam" id="PF17765">
    <property type="entry name" value="MLTR_LBD"/>
    <property type="match status" value="1"/>
</dbReference>
<dbReference type="PANTHER" id="PTHR35010">
    <property type="entry name" value="BLL4672 PROTEIN-RELATED"/>
    <property type="match status" value="1"/>
</dbReference>
<protein>
    <submittedName>
        <fullName evidence="2">XRE family transcriptional regulator</fullName>
    </submittedName>
</protein>
<dbReference type="GO" id="GO:0003677">
    <property type="term" value="F:DNA binding"/>
    <property type="evidence" value="ECO:0007669"/>
    <property type="project" value="InterPro"/>
</dbReference>
<dbReference type="Gene3D" id="1.10.260.40">
    <property type="entry name" value="lambda repressor-like DNA-binding domains"/>
    <property type="match status" value="1"/>
</dbReference>
<evidence type="ECO:0000313" key="3">
    <source>
        <dbReference type="Proteomes" id="UP000252004"/>
    </source>
</evidence>
<dbReference type="OrthoDB" id="3542608at2"/>
<dbReference type="KEGG" id="sgz:C0216_07670"/>
<dbReference type="AlphaFoldDB" id="A0A344TXI3"/>
<dbReference type="CDD" id="cd00093">
    <property type="entry name" value="HTH_XRE"/>
    <property type="match status" value="1"/>
</dbReference>
<dbReference type="RefSeq" id="WP_114054536.1">
    <property type="nucleotide sequence ID" value="NZ_CP030862.1"/>
</dbReference>
<accession>A0A344TXI3</accession>
<proteinExistence type="predicted"/>
<dbReference type="InterPro" id="IPR001387">
    <property type="entry name" value="Cro/C1-type_HTH"/>
</dbReference>
<reference evidence="2 3" key="1">
    <citation type="submission" date="2018-01" db="EMBL/GenBank/DDBJ databases">
        <title>Draft genome Sequence of streptomyces globosus LZH-48.</title>
        <authorList>
            <person name="Ran K."/>
            <person name="Li Z."/>
            <person name="Wei S."/>
            <person name="Dong R."/>
        </authorList>
    </citation>
    <scope>NUCLEOTIDE SEQUENCE [LARGE SCALE GENOMIC DNA]</scope>
    <source>
        <strain evidence="2 3">LZH-48</strain>
    </source>
</reference>
<dbReference type="InterPro" id="IPR041413">
    <property type="entry name" value="MLTR_LBD"/>
</dbReference>
<organism evidence="2 3">
    <name type="scientific">Streptomyces globosus</name>
    <dbReference type="NCBI Taxonomy" id="68209"/>
    <lineage>
        <taxon>Bacteria</taxon>
        <taxon>Bacillati</taxon>
        <taxon>Actinomycetota</taxon>
        <taxon>Actinomycetes</taxon>
        <taxon>Kitasatosporales</taxon>
        <taxon>Streptomycetaceae</taxon>
        <taxon>Streptomyces</taxon>
    </lineage>
</organism>
<dbReference type="SUPFAM" id="SSF47413">
    <property type="entry name" value="lambda repressor-like DNA-binding domains"/>
    <property type="match status" value="1"/>
</dbReference>